<dbReference type="VEuPathDB" id="FungiDB:KRP22_8801"/>
<dbReference type="EMBL" id="DS567095">
    <property type="status" value="NOT_ANNOTATED_CDS"/>
    <property type="molecule type" value="Genomic_DNA"/>
</dbReference>
<feature type="compositionally biased region" description="Low complexity" evidence="2">
    <location>
        <begin position="675"/>
        <end position="693"/>
    </location>
</feature>
<feature type="region of interest" description="Disordered" evidence="2">
    <location>
        <begin position="671"/>
        <end position="719"/>
    </location>
</feature>
<evidence type="ECO:0000313" key="3">
    <source>
        <dbReference type="EnsemblProtists" id="Phyra86723"/>
    </source>
</evidence>
<dbReference type="VEuPathDB" id="FungiDB:KRP23_14995"/>
<evidence type="ECO:0000256" key="1">
    <source>
        <dbReference type="SAM" id="Coils"/>
    </source>
</evidence>
<organism evidence="3 4">
    <name type="scientific">Phytophthora ramorum</name>
    <name type="common">Sudden oak death agent</name>
    <dbReference type="NCBI Taxonomy" id="164328"/>
    <lineage>
        <taxon>Eukaryota</taxon>
        <taxon>Sar</taxon>
        <taxon>Stramenopiles</taxon>
        <taxon>Oomycota</taxon>
        <taxon>Peronosporomycetes</taxon>
        <taxon>Peronosporales</taxon>
        <taxon>Peronosporaceae</taxon>
        <taxon>Phytophthora</taxon>
    </lineage>
</organism>
<dbReference type="HOGENOM" id="CLU_376207_0_0_1"/>
<evidence type="ECO:0000256" key="2">
    <source>
        <dbReference type="SAM" id="MobiDB-lite"/>
    </source>
</evidence>
<feature type="region of interest" description="Disordered" evidence="2">
    <location>
        <begin position="254"/>
        <end position="303"/>
    </location>
</feature>
<protein>
    <submittedName>
        <fullName evidence="3">Uncharacterized protein</fullName>
    </submittedName>
</protein>
<dbReference type="Proteomes" id="UP000005238">
    <property type="component" value="Unassembled WGS sequence"/>
</dbReference>
<feature type="coiled-coil region" evidence="1">
    <location>
        <begin position="457"/>
        <end position="543"/>
    </location>
</feature>
<dbReference type="AlphaFoldDB" id="H3H7K1"/>
<keyword evidence="1" id="KW-0175">Coiled coil</keyword>
<dbReference type="eggNOG" id="ENOG502RJP0">
    <property type="taxonomic scope" value="Eukaryota"/>
</dbReference>
<feature type="compositionally biased region" description="Low complexity" evidence="2">
    <location>
        <begin position="290"/>
        <end position="300"/>
    </location>
</feature>
<feature type="coiled-coil region" evidence="1">
    <location>
        <begin position="608"/>
        <end position="635"/>
    </location>
</feature>
<dbReference type="InParanoid" id="H3H7K1"/>
<proteinExistence type="predicted"/>
<name>H3H7K1_PHYRM</name>
<reference evidence="4" key="1">
    <citation type="journal article" date="2006" name="Science">
        <title>Phytophthora genome sequences uncover evolutionary origins and mechanisms of pathogenesis.</title>
        <authorList>
            <person name="Tyler B.M."/>
            <person name="Tripathy S."/>
            <person name="Zhang X."/>
            <person name="Dehal P."/>
            <person name="Jiang R.H."/>
            <person name="Aerts A."/>
            <person name="Arredondo F.D."/>
            <person name="Baxter L."/>
            <person name="Bensasson D."/>
            <person name="Beynon J.L."/>
            <person name="Chapman J."/>
            <person name="Damasceno C.M."/>
            <person name="Dorrance A.E."/>
            <person name="Dou D."/>
            <person name="Dickerman A.W."/>
            <person name="Dubchak I.L."/>
            <person name="Garbelotto M."/>
            <person name="Gijzen M."/>
            <person name="Gordon S.G."/>
            <person name="Govers F."/>
            <person name="Grunwald N.J."/>
            <person name="Huang W."/>
            <person name="Ivors K.L."/>
            <person name="Jones R.W."/>
            <person name="Kamoun S."/>
            <person name="Krampis K."/>
            <person name="Lamour K.H."/>
            <person name="Lee M.K."/>
            <person name="McDonald W.H."/>
            <person name="Medina M."/>
            <person name="Meijer H.J."/>
            <person name="Nordberg E.K."/>
            <person name="Maclean D.J."/>
            <person name="Ospina-Giraldo M.D."/>
            <person name="Morris P.F."/>
            <person name="Phuntumart V."/>
            <person name="Putnam N.H."/>
            <person name="Rash S."/>
            <person name="Rose J.K."/>
            <person name="Sakihama Y."/>
            <person name="Salamov A.A."/>
            <person name="Savidor A."/>
            <person name="Scheuring C.F."/>
            <person name="Smith B.M."/>
            <person name="Sobral B.W."/>
            <person name="Terry A."/>
            <person name="Torto-Alalibo T.A."/>
            <person name="Win J."/>
            <person name="Xu Z."/>
            <person name="Zhang H."/>
            <person name="Grigoriev I.V."/>
            <person name="Rokhsar D.S."/>
            <person name="Boore J.L."/>
        </authorList>
    </citation>
    <scope>NUCLEOTIDE SEQUENCE [LARGE SCALE GENOMIC DNA]</scope>
    <source>
        <strain evidence="4">Pr102</strain>
    </source>
</reference>
<dbReference type="PANTHER" id="PTHR43049:SF1">
    <property type="entry name" value="EARLY ENDOSOME ANTIGEN"/>
    <property type="match status" value="1"/>
</dbReference>
<evidence type="ECO:0000313" key="4">
    <source>
        <dbReference type="Proteomes" id="UP000005238"/>
    </source>
</evidence>
<feature type="compositionally biased region" description="Basic and acidic residues" evidence="2">
    <location>
        <begin position="259"/>
        <end position="268"/>
    </location>
</feature>
<accession>H3H7K1</accession>
<dbReference type="STRING" id="164328.H3H7K1"/>
<dbReference type="VEuPathDB" id="FungiDB:KRP22_3766"/>
<keyword evidence="4" id="KW-1185">Reference proteome</keyword>
<dbReference type="EnsemblProtists" id="Phyra86723">
    <property type="protein sequence ID" value="Phyra86723"/>
    <property type="gene ID" value="Phyra86723"/>
</dbReference>
<dbReference type="VEuPathDB" id="FungiDB:KRP23_14994"/>
<sequence length="738" mass="83357">MFDSSFCASVAVVSRREACFRKAWDTNTLVLSASPLLHPVSHAYEQQDARCLRLLQAVALVPSCKSRKLLGTVRQALKMPLVSKTRSQLETSLCPLLKKLQEEDQKSGFMLRKEHVVNGMRLGDLVAIPSGAGCLRGYGCDDGFCTVVYPWGHGFVHVKDVEKVQQALDKYLKKHTDNKLPENLSLQVPVERDSAKETSAAALEEVGLEVYKELLKSLEEEHVDTTVLREDLGFWRRVLALTKKAKLTSNILKNRSSQKKQEQEKKPVGTEVQGLLSETKEEEETEHSRQQQTQQSNRRSGATDAAERLIVYQGVKHVFHCYYYCIGCDERPDARHGASLPLSAPLTLSRVHRLQDTRETCHRAATIRHSQPADDASHLIDQALNGPQAFVPVTRWFSPNGALFGTKYVGMATLQGARVQAVSHLQLSGIYQLEHRSDSGILDRTMTIDRFYGKGMKNKHAQTVAALKQKVAELKRDNAELHNALQAKDEQIAELQRKMETQADQASTYKKDMDALTLLEQKVAALSQQNELLSEELRASKQQQQTVGNLTMDDLRLEIELHTMATEACRAEAYESWVLRRRLQKTQDECVRREKARSADWARHTKELAEAKADSDAFEQMLAVLIQEKKEMETRYKRKLHSKRVQLKGMAQDAVELHTQLVTLELELEKRQSEETSSVSSPTTVSSWSSTETAAEVVPAQTRIRQREEEVSDSDGVVPKRRRVDSNAIAFDNLRLVR</sequence>
<reference evidence="3" key="2">
    <citation type="submission" date="2015-06" db="UniProtKB">
        <authorList>
            <consortium name="EnsemblProtists"/>
        </authorList>
    </citation>
    <scope>IDENTIFICATION</scope>
    <source>
        <strain evidence="3">Pr102</strain>
    </source>
</reference>
<dbReference type="PANTHER" id="PTHR43049">
    <property type="entry name" value="EARLY ENDOSOME ANTIGEN"/>
    <property type="match status" value="1"/>
</dbReference>